<keyword evidence="4" id="KW-1185">Reference proteome</keyword>
<accession>A0AAD4UT66</accession>
<name>A0AAD4UT66_PRUDU</name>
<gene>
    <name evidence="3" type="ORF">L3X38_000198</name>
</gene>
<dbReference type="EMBL" id="JAJFAZ020000010">
    <property type="protein sequence ID" value="KAI5311472.1"/>
    <property type="molecule type" value="Genomic_DNA"/>
</dbReference>
<reference evidence="3 4" key="1">
    <citation type="journal article" date="2022" name="G3 (Bethesda)">
        <title>Whole-genome sequence and methylome profiling of the almond [Prunus dulcis (Mill.) D.A. Webb] cultivar 'Nonpareil'.</title>
        <authorList>
            <person name="D'Amico-Willman K.M."/>
            <person name="Ouma W.Z."/>
            <person name="Meulia T."/>
            <person name="Sideli G.M."/>
            <person name="Gradziel T.M."/>
            <person name="Fresnedo-Ramirez J."/>
        </authorList>
    </citation>
    <scope>NUCLEOTIDE SEQUENCE [LARGE SCALE GENOMIC DNA]</scope>
    <source>
        <strain evidence="3">Clone GOH B32 T37-40</strain>
    </source>
</reference>
<evidence type="ECO:0000313" key="3">
    <source>
        <dbReference type="EMBL" id="KAI5311472.1"/>
    </source>
</evidence>
<proteinExistence type="predicted"/>
<keyword evidence="1" id="KW-0175">Coiled coil</keyword>
<geneLocation type="mitochondrion" evidence="3"/>
<protein>
    <submittedName>
        <fullName evidence="3">Uncharacterized protein</fullName>
    </submittedName>
</protein>
<dbReference type="Proteomes" id="UP001054821">
    <property type="component" value="Mitochondrion MT"/>
</dbReference>
<sequence>MAGESAGPASGSPSDSPPLREQLAELLRLDMDQLLSPYNTRKIQTIAAILLSDSSLPAFERSVLECIKKLPAEVLYYRQLLRDKEALMETLKRRERLKTLTANALKTSAVVSGFSRDIEEQRKEIADKEAQIARLREEIAMAQLSIEHMERERAQADEALDKTVAEAGRRSGKDWSIYQTMKEKN</sequence>
<feature type="coiled-coil region" evidence="1">
    <location>
        <begin position="77"/>
        <end position="166"/>
    </location>
</feature>
<comment type="caution">
    <text evidence="3">The sequence shown here is derived from an EMBL/GenBank/DDBJ whole genome shotgun (WGS) entry which is preliminary data.</text>
</comment>
<feature type="compositionally biased region" description="Low complexity" evidence="2">
    <location>
        <begin position="1"/>
        <end position="14"/>
    </location>
</feature>
<keyword evidence="3" id="KW-0496">Mitochondrion</keyword>
<organism evidence="3 4">
    <name type="scientific">Prunus dulcis</name>
    <name type="common">Almond</name>
    <name type="synonym">Amygdalus dulcis</name>
    <dbReference type="NCBI Taxonomy" id="3755"/>
    <lineage>
        <taxon>Eukaryota</taxon>
        <taxon>Viridiplantae</taxon>
        <taxon>Streptophyta</taxon>
        <taxon>Embryophyta</taxon>
        <taxon>Tracheophyta</taxon>
        <taxon>Spermatophyta</taxon>
        <taxon>Magnoliopsida</taxon>
        <taxon>eudicotyledons</taxon>
        <taxon>Gunneridae</taxon>
        <taxon>Pentapetalae</taxon>
        <taxon>rosids</taxon>
        <taxon>fabids</taxon>
        <taxon>Rosales</taxon>
        <taxon>Rosaceae</taxon>
        <taxon>Amygdaloideae</taxon>
        <taxon>Amygdaleae</taxon>
        <taxon>Prunus</taxon>
    </lineage>
</organism>
<evidence type="ECO:0000256" key="2">
    <source>
        <dbReference type="SAM" id="MobiDB-lite"/>
    </source>
</evidence>
<evidence type="ECO:0000313" key="4">
    <source>
        <dbReference type="Proteomes" id="UP001054821"/>
    </source>
</evidence>
<dbReference type="AlphaFoldDB" id="A0AAD4UT66"/>
<evidence type="ECO:0000256" key="1">
    <source>
        <dbReference type="SAM" id="Coils"/>
    </source>
</evidence>
<feature type="region of interest" description="Disordered" evidence="2">
    <location>
        <begin position="1"/>
        <end position="20"/>
    </location>
</feature>